<keyword evidence="3 9" id="KW-1003">Cell membrane</keyword>
<evidence type="ECO:0000256" key="6">
    <source>
        <dbReference type="ARBA" id="ARBA00022989"/>
    </source>
</evidence>
<evidence type="ECO:0000256" key="7">
    <source>
        <dbReference type="ARBA" id="ARBA00023010"/>
    </source>
</evidence>
<keyword evidence="7 9" id="KW-0811">Translocation</keyword>
<evidence type="ECO:0000256" key="10">
    <source>
        <dbReference type="SAM" id="MobiDB-lite"/>
    </source>
</evidence>
<keyword evidence="8 9" id="KW-0472">Membrane</keyword>
<dbReference type="Proteomes" id="UP000008372">
    <property type="component" value="Unassembled WGS sequence"/>
</dbReference>
<accession>A0ABQ0I410</accession>
<keyword evidence="12" id="KW-1185">Reference proteome</keyword>
<dbReference type="Gene3D" id="1.20.5.3310">
    <property type="match status" value="1"/>
</dbReference>
<feature type="compositionally biased region" description="Basic and acidic residues" evidence="10">
    <location>
        <begin position="59"/>
        <end position="68"/>
    </location>
</feature>
<keyword evidence="5 9" id="KW-0653">Protein transport</keyword>
<evidence type="ECO:0000256" key="1">
    <source>
        <dbReference type="ARBA" id="ARBA00004162"/>
    </source>
</evidence>
<evidence type="ECO:0000256" key="8">
    <source>
        <dbReference type="ARBA" id="ARBA00023136"/>
    </source>
</evidence>
<comment type="caution">
    <text evidence="11">The sequence shown here is derived from an EMBL/GenBank/DDBJ whole genome shotgun (WGS) entry which is preliminary data.</text>
</comment>
<evidence type="ECO:0000256" key="5">
    <source>
        <dbReference type="ARBA" id="ARBA00022927"/>
    </source>
</evidence>
<evidence type="ECO:0000256" key="3">
    <source>
        <dbReference type="ARBA" id="ARBA00022475"/>
    </source>
</evidence>
<dbReference type="RefSeq" id="WP_008302850.1">
    <property type="nucleotide sequence ID" value="NZ_BAEK01000020.1"/>
</dbReference>
<proteinExistence type="inferred from homology"/>
<comment type="similarity">
    <text evidence="9">Belongs to the TatA/E family.</text>
</comment>
<reference evidence="11 12" key="1">
    <citation type="journal article" date="2014" name="Environ. Microbiol.">
        <title>Comparative genomics of the marine bacterial genus Glaciecola reveals the high degree of genomic diversity and genomic characteristic for cold adaptation.</title>
        <authorList>
            <person name="Qin Q.L."/>
            <person name="Xie B.B."/>
            <person name="Yu Y."/>
            <person name="Shu Y.L."/>
            <person name="Rong J.C."/>
            <person name="Zhang Y.J."/>
            <person name="Zhao D.L."/>
            <person name="Chen X.L."/>
            <person name="Zhang X.Y."/>
            <person name="Chen B."/>
            <person name="Zhou B.C."/>
            <person name="Zhang Y.Z."/>
        </authorList>
    </citation>
    <scope>NUCLEOTIDE SEQUENCE [LARGE SCALE GENOMIC DNA]</scope>
    <source>
        <strain evidence="11 12">NO2</strain>
    </source>
</reference>
<dbReference type="PANTHER" id="PTHR42982:SF1">
    <property type="entry name" value="SEC-INDEPENDENT PROTEIN TRANSLOCASE PROTEIN TATA"/>
    <property type="match status" value="1"/>
</dbReference>
<name>A0ABQ0I410_9ALTE</name>
<dbReference type="InterPro" id="IPR006312">
    <property type="entry name" value="TatA/E"/>
</dbReference>
<feature type="region of interest" description="Disordered" evidence="10">
    <location>
        <begin position="48"/>
        <end position="68"/>
    </location>
</feature>
<sequence>MSLSVWQLVLVALLFILLFGRGRIPALMGDLAQGIKSFKQGISDINETDETLKSAPQEPKSKDKITSE</sequence>
<organism evidence="11 12">
    <name type="scientific">Paraglaciecola agarilytica NO2</name>
    <dbReference type="NCBI Taxonomy" id="1125747"/>
    <lineage>
        <taxon>Bacteria</taxon>
        <taxon>Pseudomonadati</taxon>
        <taxon>Pseudomonadota</taxon>
        <taxon>Gammaproteobacteria</taxon>
        <taxon>Alteromonadales</taxon>
        <taxon>Alteromonadaceae</taxon>
        <taxon>Paraglaciecola</taxon>
    </lineage>
</organism>
<keyword evidence="2 9" id="KW-0813">Transport</keyword>
<comment type="subcellular location">
    <subcellularLocation>
        <location evidence="1 9">Cell membrane</location>
        <topology evidence="1 9">Single-pass membrane protein</topology>
    </subcellularLocation>
</comment>
<comment type="function">
    <text evidence="9">Part of the twin-arginine translocation (Tat) system that transports large folded proteins containing a characteristic twin-arginine motif in their signal peptide across membranes. TatA could form the protein-conducting channel of the Tat system.</text>
</comment>
<evidence type="ECO:0000313" key="11">
    <source>
        <dbReference type="EMBL" id="GAC04071.1"/>
    </source>
</evidence>
<evidence type="ECO:0000256" key="9">
    <source>
        <dbReference type="HAMAP-Rule" id="MF_00236"/>
    </source>
</evidence>
<dbReference type="EMBL" id="BAEK01000020">
    <property type="protein sequence ID" value="GAC04071.1"/>
    <property type="molecule type" value="Genomic_DNA"/>
</dbReference>
<protein>
    <recommendedName>
        <fullName evidence="9">Sec-independent protein translocase protein TatA</fullName>
    </recommendedName>
</protein>
<dbReference type="InterPro" id="IPR003369">
    <property type="entry name" value="TatA/B/E"/>
</dbReference>
<comment type="subunit">
    <text evidence="9">The Tat system comprises two distinct complexes: a TatABC complex, containing multiple copies of TatA, TatB and TatC subunits, and a separate TatA complex, containing only TatA subunits. Substrates initially bind to the TatABC complex, which probably triggers association of the separate TatA complex to form the active translocon.</text>
</comment>
<keyword evidence="6 9" id="KW-1133">Transmembrane helix</keyword>
<dbReference type="PANTHER" id="PTHR42982">
    <property type="entry name" value="SEC-INDEPENDENT PROTEIN TRANSLOCASE PROTEIN TATA"/>
    <property type="match status" value="1"/>
</dbReference>
<evidence type="ECO:0000256" key="2">
    <source>
        <dbReference type="ARBA" id="ARBA00022448"/>
    </source>
</evidence>
<keyword evidence="4 9" id="KW-0812">Transmembrane</keyword>
<dbReference type="HAMAP" id="MF_00236">
    <property type="entry name" value="TatA_E"/>
    <property type="match status" value="1"/>
</dbReference>
<evidence type="ECO:0000313" key="12">
    <source>
        <dbReference type="Proteomes" id="UP000008372"/>
    </source>
</evidence>
<dbReference type="Pfam" id="PF02416">
    <property type="entry name" value="TatA_B_E"/>
    <property type="match status" value="1"/>
</dbReference>
<evidence type="ECO:0000256" key="4">
    <source>
        <dbReference type="ARBA" id="ARBA00022692"/>
    </source>
</evidence>
<gene>
    <name evidence="9 11" type="primary">tatA</name>
    <name evidence="11" type="ORF">GAGA_1213</name>
</gene>